<feature type="transmembrane region" description="Helical" evidence="7">
    <location>
        <begin position="137"/>
        <end position="160"/>
    </location>
</feature>
<dbReference type="Pfam" id="PF00999">
    <property type="entry name" value="Na_H_Exchanger"/>
    <property type="match status" value="1"/>
</dbReference>
<protein>
    <submittedName>
        <fullName evidence="9">Cation:proton antiporter</fullName>
    </submittedName>
</protein>
<gene>
    <name evidence="9" type="ORF">ACFYXI_37420</name>
</gene>
<evidence type="ECO:0000313" key="9">
    <source>
        <dbReference type="EMBL" id="MFF3671280.1"/>
    </source>
</evidence>
<feature type="transmembrane region" description="Helical" evidence="7">
    <location>
        <begin position="355"/>
        <end position="376"/>
    </location>
</feature>
<dbReference type="Proteomes" id="UP001602013">
    <property type="component" value="Unassembled WGS sequence"/>
</dbReference>
<sequence length="430" mass="43504">MSLVEGAARVGWLVAALAAVLLLAFAGRLVARALRQPAVIGEVAFGLAASPLVLAVAGPGVAAALPLDWLGTCGHIGLVLFLVGVIHELRSAPRFVRGRAIGWTTAGAVAVPLAAGAGLAAWVLTGGDGGLRGDAPAASLAVFLAVSLSVTAVPVLARILSDHNLVGTRIGTLAMTVAVVTDAAAWLLVALAVSLKAGGLGELPALAGLIVVALLGAFAVRRVLGTPRLLRLAARRPRLTALFVAAWGLGVAAALRSWGLTEVLGAALAALAIPTVGTNPDRVDRDDWGEAVRAVARVGRLLVPVFFVVTGFSVFAEPFAVASWSAIALVTLVGLVGKVGGAYAGARLGGEPREVALSLGVLLNTRGLTELVVLQIGYDAGILTPAMFLALAVMALVTTALTGPSYALIQYAAHRRPRTVPVPVAHNGGL</sequence>
<feature type="transmembrane region" description="Helical" evidence="7">
    <location>
        <begin position="205"/>
        <end position="224"/>
    </location>
</feature>
<name>A0ABW6T618_9ACTN</name>
<evidence type="ECO:0000256" key="2">
    <source>
        <dbReference type="ARBA" id="ARBA00022448"/>
    </source>
</evidence>
<dbReference type="Gene3D" id="1.20.1530.20">
    <property type="match status" value="1"/>
</dbReference>
<dbReference type="EMBL" id="JBIASD010000043">
    <property type="protein sequence ID" value="MFF3671280.1"/>
    <property type="molecule type" value="Genomic_DNA"/>
</dbReference>
<dbReference type="RefSeq" id="WP_387417467.1">
    <property type="nucleotide sequence ID" value="NZ_JBIASD010000043.1"/>
</dbReference>
<dbReference type="PANTHER" id="PTHR32468:SF0">
    <property type="entry name" value="K(+)_H(+) ANTIPORTER 1"/>
    <property type="match status" value="1"/>
</dbReference>
<accession>A0ABW6T618</accession>
<evidence type="ECO:0000256" key="7">
    <source>
        <dbReference type="SAM" id="Phobius"/>
    </source>
</evidence>
<keyword evidence="2" id="KW-0813">Transport</keyword>
<feature type="transmembrane region" description="Helical" evidence="7">
    <location>
        <begin position="12"/>
        <end position="31"/>
    </location>
</feature>
<evidence type="ECO:0000313" key="10">
    <source>
        <dbReference type="Proteomes" id="UP001602013"/>
    </source>
</evidence>
<evidence type="ECO:0000256" key="6">
    <source>
        <dbReference type="ARBA" id="ARBA00023136"/>
    </source>
</evidence>
<organism evidence="9 10">
    <name type="scientific">Microtetraspora malaysiensis</name>
    <dbReference type="NCBI Taxonomy" id="161358"/>
    <lineage>
        <taxon>Bacteria</taxon>
        <taxon>Bacillati</taxon>
        <taxon>Actinomycetota</taxon>
        <taxon>Actinomycetes</taxon>
        <taxon>Streptosporangiales</taxon>
        <taxon>Streptosporangiaceae</taxon>
        <taxon>Microtetraspora</taxon>
    </lineage>
</organism>
<feature type="transmembrane region" description="Helical" evidence="7">
    <location>
        <begin position="101"/>
        <end position="125"/>
    </location>
</feature>
<feature type="transmembrane region" description="Helical" evidence="7">
    <location>
        <begin position="172"/>
        <end position="193"/>
    </location>
</feature>
<keyword evidence="3 7" id="KW-0812">Transmembrane</keyword>
<keyword evidence="6 7" id="KW-0472">Membrane</keyword>
<dbReference type="InterPro" id="IPR038770">
    <property type="entry name" value="Na+/solute_symporter_sf"/>
</dbReference>
<reference evidence="9 10" key="1">
    <citation type="submission" date="2024-10" db="EMBL/GenBank/DDBJ databases">
        <title>The Natural Products Discovery Center: Release of the First 8490 Sequenced Strains for Exploring Actinobacteria Biosynthetic Diversity.</title>
        <authorList>
            <person name="Kalkreuter E."/>
            <person name="Kautsar S.A."/>
            <person name="Yang D."/>
            <person name="Bader C.D."/>
            <person name="Teijaro C.N."/>
            <person name="Fluegel L."/>
            <person name="Davis C.M."/>
            <person name="Simpson J.R."/>
            <person name="Lauterbach L."/>
            <person name="Steele A.D."/>
            <person name="Gui C."/>
            <person name="Meng S."/>
            <person name="Li G."/>
            <person name="Viehrig K."/>
            <person name="Ye F."/>
            <person name="Su P."/>
            <person name="Kiefer A.F."/>
            <person name="Nichols A."/>
            <person name="Cepeda A.J."/>
            <person name="Yan W."/>
            <person name="Fan B."/>
            <person name="Jiang Y."/>
            <person name="Adhikari A."/>
            <person name="Zheng C.-J."/>
            <person name="Schuster L."/>
            <person name="Cowan T.M."/>
            <person name="Smanski M.J."/>
            <person name="Chevrette M.G."/>
            <person name="De Carvalho L.P.S."/>
            <person name="Shen B."/>
        </authorList>
    </citation>
    <scope>NUCLEOTIDE SEQUENCE [LARGE SCALE GENOMIC DNA]</scope>
    <source>
        <strain evidence="9 10">NPDC002173</strain>
    </source>
</reference>
<keyword evidence="10" id="KW-1185">Reference proteome</keyword>
<evidence type="ECO:0000256" key="4">
    <source>
        <dbReference type="ARBA" id="ARBA00022989"/>
    </source>
</evidence>
<evidence type="ECO:0000256" key="1">
    <source>
        <dbReference type="ARBA" id="ARBA00004141"/>
    </source>
</evidence>
<keyword evidence="5" id="KW-0406">Ion transport</keyword>
<dbReference type="PANTHER" id="PTHR32468">
    <property type="entry name" value="CATION/H + ANTIPORTER"/>
    <property type="match status" value="1"/>
</dbReference>
<feature type="transmembrane region" description="Helical" evidence="7">
    <location>
        <begin position="43"/>
        <end position="63"/>
    </location>
</feature>
<proteinExistence type="predicted"/>
<comment type="subcellular location">
    <subcellularLocation>
        <location evidence="1">Membrane</location>
        <topology evidence="1">Multi-pass membrane protein</topology>
    </subcellularLocation>
</comment>
<dbReference type="InterPro" id="IPR006153">
    <property type="entry name" value="Cation/H_exchanger_TM"/>
</dbReference>
<feature type="domain" description="Cation/H+ exchanger transmembrane" evidence="8">
    <location>
        <begin position="22"/>
        <end position="405"/>
    </location>
</feature>
<evidence type="ECO:0000256" key="5">
    <source>
        <dbReference type="ARBA" id="ARBA00023065"/>
    </source>
</evidence>
<keyword evidence="4 7" id="KW-1133">Transmembrane helix</keyword>
<evidence type="ECO:0000256" key="3">
    <source>
        <dbReference type="ARBA" id="ARBA00022692"/>
    </source>
</evidence>
<dbReference type="InterPro" id="IPR050794">
    <property type="entry name" value="CPA2_transporter"/>
</dbReference>
<feature type="transmembrane region" description="Helical" evidence="7">
    <location>
        <begin position="69"/>
        <end position="89"/>
    </location>
</feature>
<comment type="caution">
    <text evidence="9">The sequence shown here is derived from an EMBL/GenBank/DDBJ whole genome shotgun (WGS) entry which is preliminary data.</text>
</comment>
<feature type="transmembrane region" description="Helical" evidence="7">
    <location>
        <begin position="236"/>
        <end position="254"/>
    </location>
</feature>
<evidence type="ECO:0000259" key="8">
    <source>
        <dbReference type="Pfam" id="PF00999"/>
    </source>
</evidence>
<feature type="transmembrane region" description="Helical" evidence="7">
    <location>
        <begin position="322"/>
        <end position="343"/>
    </location>
</feature>
<feature type="transmembrane region" description="Helical" evidence="7">
    <location>
        <begin position="382"/>
        <end position="409"/>
    </location>
</feature>